<dbReference type="Pfam" id="PF13842">
    <property type="entry name" value="zf-Tnp_2"/>
    <property type="match status" value="1"/>
</dbReference>
<reference evidence="3 4" key="1">
    <citation type="submission" date="2019-03" db="EMBL/GenBank/DDBJ databases">
        <title>An improved genome assembly of the fluke Schistosoma japonicum.</title>
        <authorList>
            <person name="Hu W."/>
            <person name="Luo F."/>
            <person name="Yin M."/>
            <person name="Mo X."/>
            <person name="Sun C."/>
            <person name="Wu Q."/>
            <person name="Zhu B."/>
            <person name="Xiang M."/>
            <person name="Wang J."/>
            <person name="Wang Y."/>
            <person name="Zhang T."/>
            <person name="Xu B."/>
            <person name="Zheng H."/>
            <person name="Feng Z."/>
        </authorList>
    </citation>
    <scope>NUCLEOTIDE SEQUENCE [LARGE SCALE GENOMIC DNA]</scope>
    <source>
        <strain evidence="3">HuSjv2</strain>
        <tissue evidence="3">Worms</tissue>
    </source>
</reference>
<dbReference type="Proteomes" id="UP000311919">
    <property type="component" value="Unassembled WGS sequence"/>
</dbReference>
<accession>A0A4Z2CTT6</accession>
<proteinExistence type="predicted"/>
<sequence length="352" mass="39831">MASGSRELLRLFAATIQNASTLAGEMRFIDLSSAFKMTCELQQRVVDLIYSHKKHLTAAEVISRIKQEDTGSTEGGDLQSQQQTHGESEHNEQADRVNTLNGDESSNNSSQESQSTCNTKNINKESVNPVSVNNQVNNIFDALTTNSTRDAFEAPNNKHRLVSIETLYHDVSSDAVNNISTNENVYCKACQLRNQVQVGVTVNMVCAACPGLPRICSAQCFRWWHSVHSPAAANNKSMSVESNMSYMKEEVTKSLNSSDFQLLNRPRGFKAHTRSLPLLSATSTYKTDGRKKKRRSHRFTHIKRRLHQKTSIWLSQSNDINSITVQSKPRRRRKSPVYINFKDPEWTPYRKY</sequence>
<evidence type="ECO:0000313" key="3">
    <source>
        <dbReference type="EMBL" id="TNN07682.1"/>
    </source>
</evidence>
<evidence type="ECO:0000313" key="4">
    <source>
        <dbReference type="Proteomes" id="UP000311919"/>
    </source>
</evidence>
<evidence type="ECO:0000259" key="2">
    <source>
        <dbReference type="Pfam" id="PF13842"/>
    </source>
</evidence>
<comment type="caution">
    <text evidence="3">The sequence shown here is derived from an EMBL/GenBank/DDBJ whole genome shotgun (WGS) entry which is preliminary data.</text>
</comment>
<keyword evidence="4" id="KW-1185">Reference proteome</keyword>
<feature type="compositionally biased region" description="Basic and acidic residues" evidence="1">
    <location>
        <begin position="86"/>
        <end position="95"/>
    </location>
</feature>
<organism evidence="3 4">
    <name type="scientific">Schistosoma japonicum</name>
    <name type="common">Blood fluke</name>
    <dbReference type="NCBI Taxonomy" id="6182"/>
    <lineage>
        <taxon>Eukaryota</taxon>
        <taxon>Metazoa</taxon>
        <taxon>Spiralia</taxon>
        <taxon>Lophotrochozoa</taxon>
        <taxon>Platyhelminthes</taxon>
        <taxon>Trematoda</taxon>
        <taxon>Digenea</taxon>
        <taxon>Strigeidida</taxon>
        <taxon>Schistosomatoidea</taxon>
        <taxon>Schistosomatidae</taxon>
        <taxon>Schistosoma</taxon>
    </lineage>
</organism>
<dbReference type="AlphaFoldDB" id="A0A4Z2CTT6"/>
<evidence type="ECO:0000256" key="1">
    <source>
        <dbReference type="SAM" id="MobiDB-lite"/>
    </source>
</evidence>
<dbReference type="OrthoDB" id="6235087at2759"/>
<gene>
    <name evidence="3" type="ORF">EWB00_007543</name>
</gene>
<feature type="compositionally biased region" description="Low complexity" evidence="1">
    <location>
        <begin position="104"/>
        <end position="115"/>
    </location>
</feature>
<dbReference type="InterPro" id="IPR032718">
    <property type="entry name" value="PGBD4_Znf_C"/>
</dbReference>
<name>A0A4Z2CTT6_SCHJA</name>
<feature type="domain" description="PiggyBac transposable element-derived protein 4 C-terminal zinc-finger" evidence="2">
    <location>
        <begin position="185"/>
        <end position="225"/>
    </location>
</feature>
<feature type="region of interest" description="Disordered" evidence="1">
    <location>
        <begin position="67"/>
        <end position="122"/>
    </location>
</feature>
<protein>
    <recommendedName>
        <fullName evidence="2">PiggyBac transposable element-derived protein 4 C-terminal zinc-finger domain-containing protein</fullName>
    </recommendedName>
</protein>
<dbReference type="EMBL" id="SKCS01000423">
    <property type="protein sequence ID" value="TNN07682.1"/>
    <property type="molecule type" value="Genomic_DNA"/>
</dbReference>